<evidence type="ECO:0000256" key="2">
    <source>
        <dbReference type="ARBA" id="ARBA00005885"/>
    </source>
</evidence>
<dbReference type="InterPro" id="IPR009675">
    <property type="entry name" value="TPX2_fam"/>
</dbReference>
<dbReference type="GO" id="GO:0005874">
    <property type="term" value="C:microtubule"/>
    <property type="evidence" value="ECO:0007669"/>
    <property type="project" value="InterPro"/>
</dbReference>
<dbReference type="PANTHER" id="PTHR14326:SF44">
    <property type="entry name" value="TARGETING PROTEIN FOR XKLP2"/>
    <property type="match status" value="1"/>
</dbReference>
<comment type="similarity">
    <text evidence="2">Belongs to the TPX2 family.</text>
</comment>
<feature type="domain" description="TPX2 C-terminal" evidence="7">
    <location>
        <begin position="130"/>
        <end position="153"/>
    </location>
</feature>
<feature type="compositionally biased region" description="Basic and acidic residues" evidence="6">
    <location>
        <begin position="223"/>
        <end position="239"/>
    </location>
</feature>
<evidence type="ECO:0000256" key="4">
    <source>
        <dbReference type="ARBA" id="ARBA00023212"/>
    </source>
</evidence>
<evidence type="ECO:0000256" key="5">
    <source>
        <dbReference type="SAM" id="Coils"/>
    </source>
</evidence>
<protein>
    <recommendedName>
        <fullName evidence="7">TPX2 C-terminal domain-containing protein</fullName>
    </recommendedName>
</protein>
<organism evidence="8 9">
    <name type="scientific">Blepharisma stoltei</name>
    <dbReference type="NCBI Taxonomy" id="1481888"/>
    <lineage>
        <taxon>Eukaryota</taxon>
        <taxon>Sar</taxon>
        <taxon>Alveolata</taxon>
        <taxon>Ciliophora</taxon>
        <taxon>Postciliodesmatophora</taxon>
        <taxon>Heterotrichea</taxon>
        <taxon>Heterotrichida</taxon>
        <taxon>Blepharismidae</taxon>
        <taxon>Blepharisma</taxon>
    </lineage>
</organism>
<dbReference type="Pfam" id="PF06886">
    <property type="entry name" value="TPX2"/>
    <property type="match status" value="4"/>
</dbReference>
<dbReference type="GO" id="GO:0060236">
    <property type="term" value="P:regulation of mitotic spindle organization"/>
    <property type="evidence" value="ECO:0007669"/>
    <property type="project" value="InterPro"/>
</dbReference>
<feature type="coiled-coil region" evidence="5">
    <location>
        <begin position="342"/>
        <end position="369"/>
    </location>
</feature>
<feature type="domain" description="TPX2 C-terminal" evidence="7">
    <location>
        <begin position="328"/>
        <end position="395"/>
    </location>
</feature>
<evidence type="ECO:0000259" key="7">
    <source>
        <dbReference type="Pfam" id="PF06886"/>
    </source>
</evidence>
<keyword evidence="9" id="KW-1185">Reference proteome</keyword>
<dbReference type="InterPro" id="IPR027329">
    <property type="entry name" value="TPX2_C"/>
</dbReference>
<gene>
    <name evidence="8" type="ORF">BSTOLATCC_MIC13042</name>
</gene>
<reference evidence="8" key="1">
    <citation type="submission" date="2021-09" db="EMBL/GenBank/DDBJ databases">
        <authorList>
            <consortium name="AG Swart"/>
            <person name="Singh M."/>
            <person name="Singh A."/>
            <person name="Seah K."/>
            <person name="Emmerich C."/>
        </authorList>
    </citation>
    <scope>NUCLEOTIDE SEQUENCE</scope>
    <source>
        <strain evidence="8">ATCC30299</strain>
    </source>
</reference>
<keyword evidence="3" id="KW-0963">Cytoplasm</keyword>
<feature type="compositionally biased region" description="Polar residues" evidence="6">
    <location>
        <begin position="240"/>
        <end position="250"/>
    </location>
</feature>
<accession>A0AAU9IP40</accession>
<evidence type="ECO:0000256" key="6">
    <source>
        <dbReference type="SAM" id="MobiDB-lite"/>
    </source>
</evidence>
<dbReference type="GO" id="GO:0005819">
    <property type="term" value="C:spindle"/>
    <property type="evidence" value="ECO:0007669"/>
    <property type="project" value="InterPro"/>
</dbReference>
<name>A0AAU9IP40_9CILI</name>
<keyword evidence="5" id="KW-0175">Coiled coil</keyword>
<evidence type="ECO:0000313" key="9">
    <source>
        <dbReference type="Proteomes" id="UP001162131"/>
    </source>
</evidence>
<dbReference type="Proteomes" id="UP001162131">
    <property type="component" value="Unassembled WGS sequence"/>
</dbReference>
<dbReference type="PANTHER" id="PTHR14326">
    <property type="entry name" value="TARGETING PROTEIN FOR XKLP2"/>
    <property type="match status" value="1"/>
</dbReference>
<dbReference type="EMBL" id="CAJZBQ010000013">
    <property type="protein sequence ID" value="CAG9315268.1"/>
    <property type="molecule type" value="Genomic_DNA"/>
</dbReference>
<keyword evidence="4" id="KW-0206">Cytoskeleton</keyword>
<feature type="region of interest" description="Disordered" evidence="6">
    <location>
        <begin position="214"/>
        <end position="276"/>
    </location>
</feature>
<evidence type="ECO:0000313" key="8">
    <source>
        <dbReference type="EMBL" id="CAG9315268.1"/>
    </source>
</evidence>
<feature type="domain" description="TPX2 C-terminal" evidence="7">
    <location>
        <begin position="227"/>
        <end position="274"/>
    </location>
</feature>
<feature type="domain" description="TPX2 C-terminal" evidence="7">
    <location>
        <begin position="299"/>
        <end position="324"/>
    </location>
</feature>
<comment type="caution">
    <text evidence="8">The sequence shown here is derived from an EMBL/GenBank/DDBJ whole genome shotgun (WGS) entry which is preliminary data.</text>
</comment>
<comment type="subcellular location">
    <subcellularLocation>
        <location evidence="1">Cytoplasm</location>
        <location evidence="1">Cytoskeleton</location>
    </subcellularLocation>
</comment>
<proteinExistence type="inferred from homology"/>
<evidence type="ECO:0000256" key="1">
    <source>
        <dbReference type="ARBA" id="ARBA00004245"/>
    </source>
</evidence>
<dbReference type="AlphaFoldDB" id="A0AAU9IP40"/>
<sequence length="428" mass="50177">MEFKEKSAIVSSRDCPVSNFQQKRPFMPGFDTKFNDNKKRKLWNGVEHIKAAPSNNLTSEERELLKIEAEINEFERQKLLNLMTYQRSKNYTPINLPHHSTVPQPFVLRTEQIPCAKDHLIEERCLNARPIFKARPMPRYNEPPIYRSDKKLTVPREFEFSTPTSTRHMDCHYSTPTNLCHSVDFSHSICDSPAFHAKEMPDFSNPFTPTKSFTPTKFQPFHLKTEERGSSKKKSEQLEYQRSLQENSISMFRATPMPDFTPPSLKKSERPPTTPIPFVLATERRSMERPPSYSPSTFQNFKAKPMPDFSHPFFPVSNNMELTQPMDIELHTDKRAEERAAFEESLREKERQESLLRSLEEQERKKKENHEVQLFRKQAEFRARPMPGFYYSGTENNNPNFKEIVSTHYSFMETETSITQDEEMTDAP</sequence>
<evidence type="ECO:0000256" key="3">
    <source>
        <dbReference type="ARBA" id="ARBA00022490"/>
    </source>
</evidence>